<gene>
    <name evidence="1" type="ORF">L9F63_010584</name>
</gene>
<reference evidence="1" key="1">
    <citation type="journal article" date="2023" name="IScience">
        <title>Live-bearing cockroach genome reveals convergent evolutionary mechanisms linked to viviparity in insects and beyond.</title>
        <authorList>
            <person name="Fouks B."/>
            <person name="Harrison M.C."/>
            <person name="Mikhailova A.A."/>
            <person name="Marchal E."/>
            <person name="English S."/>
            <person name="Carruthers M."/>
            <person name="Jennings E.C."/>
            <person name="Chiamaka E.L."/>
            <person name="Frigard R.A."/>
            <person name="Pippel M."/>
            <person name="Attardo G.M."/>
            <person name="Benoit J.B."/>
            <person name="Bornberg-Bauer E."/>
            <person name="Tobe S.S."/>
        </authorList>
    </citation>
    <scope>NUCLEOTIDE SEQUENCE</scope>
    <source>
        <strain evidence="1">Stay&amp;Tobe</strain>
    </source>
</reference>
<protein>
    <submittedName>
        <fullName evidence="1">Uncharacterized protein</fullName>
    </submittedName>
</protein>
<sequence>RDLCLFLDCLSGLFPFSCTNVSTAAMLPILASTDMFRSNARRVSEEAMEG</sequence>
<accession>A0AAD8EQ31</accession>
<dbReference type="AlphaFoldDB" id="A0AAD8EQ31"/>
<dbReference type="EMBL" id="JASPKZ010000842">
    <property type="protein sequence ID" value="KAJ9598990.1"/>
    <property type="molecule type" value="Genomic_DNA"/>
</dbReference>
<comment type="caution">
    <text evidence="1">The sequence shown here is derived from an EMBL/GenBank/DDBJ whole genome shotgun (WGS) entry which is preliminary data.</text>
</comment>
<keyword evidence="2" id="KW-1185">Reference proteome</keyword>
<feature type="non-terminal residue" evidence="1">
    <location>
        <position position="50"/>
    </location>
</feature>
<evidence type="ECO:0000313" key="1">
    <source>
        <dbReference type="EMBL" id="KAJ9598990.1"/>
    </source>
</evidence>
<feature type="non-terminal residue" evidence="1">
    <location>
        <position position="1"/>
    </location>
</feature>
<evidence type="ECO:0000313" key="2">
    <source>
        <dbReference type="Proteomes" id="UP001233999"/>
    </source>
</evidence>
<dbReference type="Proteomes" id="UP001233999">
    <property type="component" value="Unassembled WGS sequence"/>
</dbReference>
<proteinExistence type="predicted"/>
<reference evidence="1" key="2">
    <citation type="submission" date="2023-05" db="EMBL/GenBank/DDBJ databases">
        <authorList>
            <person name="Fouks B."/>
        </authorList>
    </citation>
    <scope>NUCLEOTIDE SEQUENCE</scope>
    <source>
        <strain evidence="1">Stay&amp;Tobe</strain>
        <tissue evidence="1">Testes</tissue>
    </source>
</reference>
<organism evidence="1 2">
    <name type="scientific">Diploptera punctata</name>
    <name type="common">Pacific beetle cockroach</name>
    <dbReference type="NCBI Taxonomy" id="6984"/>
    <lineage>
        <taxon>Eukaryota</taxon>
        <taxon>Metazoa</taxon>
        <taxon>Ecdysozoa</taxon>
        <taxon>Arthropoda</taxon>
        <taxon>Hexapoda</taxon>
        <taxon>Insecta</taxon>
        <taxon>Pterygota</taxon>
        <taxon>Neoptera</taxon>
        <taxon>Polyneoptera</taxon>
        <taxon>Dictyoptera</taxon>
        <taxon>Blattodea</taxon>
        <taxon>Blaberoidea</taxon>
        <taxon>Blaberidae</taxon>
        <taxon>Diplopterinae</taxon>
        <taxon>Diploptera</taxon>
    </lineage>
</organism>
<name>A0AAD8EQ31_DIPPU</name>